<gene>
    <name evidence="2" type="ORF">PIB30_057111</name>
</gene>
<feature type="region of interest" description="Disordered" evidence="1">
    <location>
        <begin position="1"/>
        <end position="75"/>
    </location>
</feature>
<organism evidence="2 3">
    <name type="scientific">Stylosanthes scabra</name>
    <dbReference type="NCBI Taxonomy" id="79078"/>
    <lineage>
        <taxon>Eukaryota</taxon>
        <taxon>Viridiplantae</taxon>
        <taxon>Streptophyta</taxon>
        <taxon>Embryophyta</taxon>
        <taxon>Tracheophyta</taxon>
        <taxon>Spermatophyta</taxon>
        <taxon>Magnoliopsida</taxon>
        <taxon>eudicotyledons</taxon>
        <taxon>Gunneridae</taxon>
        <taxon>Pentapetalae</taxon>
        <taxon>rosids</taxon>
        <taxon>fabids</taxon>
        <taxon>Fabales</taxon>
        <taxon>Fabaceae</taxon>
        <taxon>Papilionoideae</taxon>
        <taxon>50 kb inversion clade</taxon>
        <taxon>dalbergioids sensu lato</taxon>
        <taxon>Dalbergieae</taxon>
        <taxon>Pterocarpus clade</taxon>
        <taxon>Stylosanthes</taxon>
    </lineage>
</organism>
<evidence type="ECO:0000313" key="3">
    <source>
        <dbReference type="Proteomes" id="UP001341840"/>
    </source>
</evidence>
<name>A0ABU6YKQ0_9FABA</name>
<sequence length="383" mass="42214">MAENLDDGEFWLPPQFLDDNDDDETDSFPSNDDPLYLSSGDDSAFHFGSSTGVTSSDISSPLSGSSETESDEDDHLHRVAELTHQVAHSTLHSHSTKPASGYASGSPQSTLCAFGCGKGSSEGSPNSVCNLCSAKATWDLLHAAAGEVERMRLSQQQQQQQQLPSYPYNTAATPDVSFYNQQKQFQIAQIQMLRQQQESVWGGKGVYQQSNQMGARNRGGRSARPLGLSPSAWPSLHAAKNQNKNHKNQNQQQQQYGPGMRAVFLTNPSTTRESAGTGVFLPRRVDTPETKKKPACAMVFVPARVAQALNLNVDEMGGCVPQHLHRFNSSSNVEEHVVVPRLRSNYVHTSQQKRNMRPQPQPQPRPAALNINNEIKLPQEWTY</sequence>
<feature type="region of interest" description="Disordered" evidence="1">
    <location>
        <begin position="348"/>
        <end position="372"/>
    </location>
</feature>
<dbReference type="PANTHER" id="PTHR33356">
    <property type="entry name" value="TIP41-LIKE PROTEIN"/>
    <property type="match status" value="1"/>
</dbReference>
<accession>A0ABU6YKQ0</accession>
<evidence type="ECO:0000313" key="2">
    <source>
        <dbReference type="EMBL" id="MED6209683.1"/>
    </source>
</evidence>
<evidence type="ECO:0000256" key="1">
    <source>
        <dbReference type="SAM" id="MobiDB-lite"/>
    </source>
</evidence>
<comment type="caution">
    <text evidence="2">The sequence shown here is derived from an EMBL/GenBank/DDBJ whole genome shotgun (WGS) entry which is preliminary data.</text>
</comment>
<protein>
    <submittedName>
        <fullName evidence="2">Uncharacterized protein</fullName>
    </submittedName>
</protein>
<dbReference type="EMBL" id="JASCZI010242119">
    <property type="protein sequence ID" value="MED6209683.1"/>
    <property type="molecule type" value="Genomic_DNA"/>
</dbReference>
<feature type="region of interest" description="Disordered" evidence="1">
    <location>
        <begin position="211"/>
        <end position="236"/>
    </location>
</feature>
<feature type="compositionally biased region" description="Low complexity" evidence="1">
    <location>
        <begin position="48"/>
        <end position="67"/>
    </location>
</feature>
<dbReference type="Proteomes" id="UP001341840">
    <property type="component" value="Unassembled WGS sequence"/>
</dbReference>
<keyword evidence="3" id="KW-1185">Reference proteome</keyword>
<proteinExistence type="predicted"/>
<dbReference type="PANTHER" id="PTHR33356:SF5">
    <property type="entry name" value="TIP41-LIKE PROTEIN"/>
    <property type="match status" value="1"/>
</dbReference>
<reference evidence="2 3" key="1">
    <citation type="journal article" date="2023" name="Plants (Basel)">
        <title>Bridging the Gap: Combining Genomics and Transcriptomics Approaches to Understand Stylosanthes scabra, an Orphan Legume from the Brazilian Caatinga.</title>
        <authorList>
            <person name="Ferreira-Neto J.R.C."/>
            <person name="da Silva M.D."/>
            <person name="Binneck E."/>
            <person name="de Melo N.F."/>
            <person name="da Silva R.H."/>
            <person name="de Melo A.L.T.M."/>
            <person name="Pandolfi V."/>
            <person name="Bustamante F.O."/>
            <person name="Brasileiro-Vidal A.C."/>
            <person name="Benko-Iseppon A.M."/>
        </authorList>
    </citation>
    <scope>NUCLEOTIDE SEQUENCE [LARGE SCALE GENOMIC DNA]</scope>
    <source>
        <tissue evidence="2">Leaves</tissue>
    </source>
</reference>